<gene>
    <name evidence="1" type="ORF">GEV33_002373</name>
</gene>
<reference evidence="1" key="2">
    <citation type="submission" date="2021-08" db="EMBL/GenBank/DDBJ databases">
        <authorList>
            <person name="Eriksson T."/>
        </authorList>
    </citation>
    <scope>NUCLEOTIDE SEQUENCE</scope>
    <source>
        <strain evidence="1">Stoneville</strain>
        <tissue evidence="1">Whole head</tissue>
    </source>
</reference>
<dbReference type="Proteomes" id="UP000719412">
    <property type="component" value="Unassembled WGS sequence"/>
</dbReference>
<evidence type="ECO:0000313" key="2">
    <source>
        <dbReference type="Proteomes" id="UP000719412"/>
    </source>
</evidence>
<dbReference type="EMBL" id="JABDTM020011956">
    <property type="protein sequence ID" value="KAH0820418.1"/>
    <property type="molecule type" value="Genomic_DNA"/>
</dbReference>
<proteinExistence type="predicted"/>
<name>A0A8J6LIS5_TENMO</name>
<organism evidence="1 2">
    <name type="scientific">Tenebrio molitor</name>
    <name type="common">Yellow mealworm beetle</name>
    <dbReference type="NCBI Taxonomy" id="7067"/>
    <lineage>
        <taxon>Eukaryota</taxon>
        <taxon>Metazoa</taxon>
        <taxon>Ecdysozoa</taxon>
        <taxon>Arthropoda</taxon>
        <taxon>Hexapoda</taxon>
        <taxon>Insecta</taxon>
        <taxon>Pterygota</taxon>
        <taxon>Neoptera</taxon>
        <taxon>Endopterygota</taxon>
        <taxon>Coleoptera</taxon>
        <taxon>Polyphaga</taxon>
        <taxon>Cucujiformia</taxon>
        <taxon>Tenebrionidae</taxon>
        <taxon>Tenebrio</taxon>
    </lineage>
</organism>
<accession>A0A8J6LIS5</accession>
<sequence length="216" mass="24549">MDITISPDCLSHEELSYELAVRGTKVTDADSVESLAHNLKYFLSMERDGVLFEIDANLDPGSIANRTLERCTLILDGIRELLIRILDEPNLHVIATKLAHLRRRLSTVTVEPGAQTEAKEKLSVGIEKAVESFKPRAKFLTEIPAMSTPRAEAVDELFSMIESSVSSWTDICERLKEKFLPIEYYDTARDNLLKYRHLPKPLPFHEKMAAIRRNIL</sequence>
<keyword evidence="2" id="KW-1185">Reference proteome</keyword>
<reference evidence="1" key="1">
    <citation type="journal article" date="2020" name="J Insects Food Feed">
        <title>The yellow mealworm (Tenebrio molitor) genome: a resource for the emerging insects as food and feed industry.</title>
        <authorList>
            <person name="Eriksson T."/>
            <person name="Andere A."/>
            <person name="Kelstrup H."/>
            <person name="Emery V."/>
            <person name="Picard C."/>
        </authorList>
    </citation>
    <scope>NUCLEOTIDE SEQUENCE</scope>
    <source>
        <strain evidence="1">Stoneville</strain>
        <tissue evidence="1">Whole head</tissue>
    </source>
</reference>
<comment type="caution">
    <text evidence="1">The sequence shown here is derived from an EMBL/GenBank/DDBJ whole genome shotgun (WGS) entry which is preliminary data.</text>
</comment>
<dbReference type="AlphaFoldDB" id="A0A8J6LIS5"/>
<evidence type="ECO:0000313" key="1">
    <source>
        <dbReference type="EMBL" id="KAH0820418.1"/>
    </source>
</evidence>
<protein>
    <submittedName>
        <fullName evidence="1">Uncharacterized protein</fullName>
    </submittedName>
</protein>